<dbReference type="AlphaFoldDB" id="A0A0G2F5D4"/>
<keyword evidence="4 6" id="KW-0274">FAD</keyword>
<comment type="similarity">
    <text evidence="2 7">Belongs to the GMC oxidoreductase family.</text>
</comment>
<feature type="binding site" evidence="6">
    <location>
        <begin position="469"/>
        <end position="470"/>
    </location>
    <ligand>
        <name>FAD</name>
        <dbReference type="ChEBI" id="CHEBI:57692"/>
    </ligand>
</feature>
<name>A0A0G2F5D4_9PEZI</name>
<dbReference type="PROSITE" id="PS00623">
    <property type="entry name" value="GMC_OXRED_1"/>
    <property type="match status" value="1"/>
</dbReference>
<reference evidence="10 11" key="2">
    <citation type="submission" date="2015-05" db="EMBL/GenBank/DDBJ databases">
        <authorList>
            <person name="Morales-Cruz A."/>
            <person name="Amrine K.C."/>
            <person name="Cantu D."/>
        </authorList>
    </citation>
    <scope>NUCLEOTIDE SEQUENCE [LARGE SCALE GENOMIC DNA]</scope>
    <source>
        <strain evidence="10">DA912</strain>
    </source>
</reference>
<evidence type="ECO:0000313" key="10">
    <source>
        <dbReference type="EMBL" id="KKY29446.1"/>
    </source>
</evidence>
<evidence type="ECO:0000256" key="1">
    <source>
        <dbReference type="ARBA" id="ARBA00001974"/>
    </source>
</evidence>
<dbReference type="SUPFAM" id="SSF54373">
    <property type="entry name" value="FAD-linked reductases, C-terminal domain"/>
    <property type="match status" value="1"/>
</dbReference>
<dbReference type="OrthoDB" id="269227at2759"/>
<comment type="cofactor">
    <cofactor evidence="1 6">
        <name>FAD</name>
        <dbReference type="ChEBI" id="CHEBI:57692"/>
    </cofactor>
</comment>
<organism evidence="10 11">
    <name type="scientific">Diaporthe ampelina</name>
    <dbReference type="NCBI Taxonomy" id="1214573"/>
    <lineage>
        <taxon>Eukaryota</taxon>
        <taxon>Fungi</taxon>
        <taxon>Dikarya</taxon>
        <taxon>Ascomycota</taxon>
        <taxon>Pezizomycotina</taxon>
        <taxon>Sordariomycetes</taxon>
        <taxon>Sordariomycetidae</taxon>
        <taxon>Diaporthales</taxon>
        <taxon>Diaporthaceae</taxon>
        <taxon>Diaporthe</taxon>
    </lineage>
</organism>
<evidence type="ECO:0000256" key="3">
    <source>
        <dbReference type="ARBA" id="ARBA00022630"/>
    </source>
</evidence>
<evidence type="ECO:0000256" key="7">
    <source>
        <dbReference type="RuleBase" id="RU003968"/>
    </source>
</evidence>
<keyword evidence="3 7" id="KW-0285">Flavoprotein</keyword>
<dbReference type="PROSITE" id="PS00624">
    <property type="entry name" value="GMC_OXRED_2"/>
    <property type="match status" value="1"/>
</dbReference>
<protein>
    <submittedName>
        <fullName evidence="10">Putative glucose-methanol-choline oxidoreductase</fullName>
    </submittedName>
</protein>
<dbReference type="PANTHER" id="PTHR11552">
    <property type="entry name" value="GLUCOSE-METHANOL-CHOLINE GMC OXIDOREDUCTASE"/>
    <property type="match status" value="1"/>
</dbReference>
<feature type="domain" description="Glucose-methanol-choline oxidoreductase N-terminal" evidence="8">
    <location>
        <begin position="11"/>
        <end position="34"/>
    </location>
</feature>
<dbReference type="SUPFAM" id="SSF51905">
    <property type="entry name" value="FAD/NAD(P)-binding domain"/>
    <property type="match status" value="1"/>
</dbReference>
<dbReference type="GO" id="GO:0050660">
    <property type="term" value="F:flavin adenine dinucleotide binding"/>
    <property type="evidence" value="ECO:0007669"/>
    <property type="project" value="InterPro"/>
</dbReference>
<evidence type="ECO:0000313" key="11">
    <source>
        <dbReference type="Proteomes" id="UP000034680"/>
    </source>
</evidence>
<evidence type="ECO:0000256" key="4">
    <source>
        <dbReference type="ARBA" id="ARBA00022827"/>
    </source>
</evidence>
<feature type="binding site" evidence="6">
    <location>
        <position position="161"/>
    </location>
    <ligand>
        <name>FAD</name>
        <dbReference type="ChEBI" id="CHEBI:57692"/>
    </ligand>
</feature>
<evidence type="ECO:0000259" key="9">
    <source>
        <dbReference type="PROSITE" id="PS00624"/>
    </source>
</evidence>
<dbReference type="EMBL" id="LCUC01000780">
    <property type="protein sequence ID" value="KKY29446.1"/>
    <property type="molecule type" value="Genomic_DNA"/>
</dbReference>
<dbReference type="GO" id="GO:0016614">
    <property type="term" value="F:oxidoreductase activity, acting on CH-OH group of donors"/>
    <property type="evidence" value="ECO:0007669"/>
    <property type="project" value="InterPro"/>
</dbReference>
<evidence type="ECO:0000256" key="2">
    <source>
        <dbReference type="ARBA" id="ARBA00010790"/>
    </source>
</evidence>
<proteinExistence type="inferred from homology"/>
<keyword evidence="11" id="KW-1185">Reference proteome</keyword>
<dbReference type="Pfam" id="PF05199">
    <property type="entry name" value="GMC_oxred_C"/>
    <property type="match status" value="1"/>
</dbReference>
<dbReference type="Proteomes" id="UP000034680">
    <property type="component" value="Unassembled WGS sequence"/>
</dbReference>
<sequence>MNNRSITVNQGKALGGSSAINAQIFAPPTKANSNSWETLGNEGWDWNALQKNMTKAYTYPPVEAGLEAALDVDGWAAKNDAAKGPIQTSFPKVAVHEAWANTMKGLGYPMAHDPFLGAASGSFSVLHSVDPITKERSYSASAYYQPHKDRENLVVLTGAHVDKILFDREGRVKASGVQYTHNGTTQTASVTKEVVLAAGTFQSPKILELSGIGDAKLLSKHGIDPVWDLPGVGENLQDHLACGIAYEAVDSLETLDALARQEPEAIGQALQEYATSQSGPLTSIGIETYAYLPIADSASQDSPVYKKLSKLLDDNRPPESDHRASALHSLVRQTLLDPKAPSGVHMTMRTQNPHPVDLAWSPESPAGPVPGKFLTLATVLSHPLSLGTTHIRSGDPTDNPVIDPAYLSNPVDAEVFASHILQIEQIAASEPLSSTFLKQPLRRRDPASDFKGDLGRAERFARTCSISMWHPAGTCAMLPLDKRGVVDSALRVHGVQGVRVVDASVMPLISNANLQAVVYGIAERAADLIKATWAT</sequence>
<keyword evidence="5" id="KW-0560">Oxidoreductase</keyword>
<evidence type="ECO:0000256" key="6">
    <source>
        <dbReference type="PIRSR" id="PIRSR000137-2"/>
    </source>
</evidence>
<evidence type="ECO:0000256" key="5">
    <source>
        <dbReference type="ARBA" id="ARBA00023002"/>
    </source>
</evidence>
<dbReference type="InterPro" id="IPR000172">
    <property type="entry name" value="GMC_OxRdtase_N"/>
</dbReference>
<dbReference type="InterPro" id="IPR007867">
    <property type="entry name" value="GMC_OxRtase_C"/>
</dbReference>
<feature type="domain" description="Glucose-methanol-choline oxidoreductase N-terminal" evidence="9">
    <location>
        <begin position="199"/>
        <end position="213"/>
    </location>
</feature>
<dbReference type="PIRSF" id="PIRSF000137">
    <property type="entry name" value="Alcohol_oxidase"/>
    <property type="match status" value="1"/>
</dbReference>
<dbReference type="Gene3D" id="3.30.560.10">
    <property type="entry name" value="Glucose Oxidase, domain 3"/>
    <property type="match status" value="1"/>
</dbReference>
<accession>A0A0G2F5D4</accession>
<dbReference type="InterPro" id="IPR012132">
    <property type="entry name" value="GMC_OxRdtase"/>
</dbReference>
<dbReference type="STRING" id="1214573.A0A0G2F5D4"/>
<dbReference type="Gene3D" id="3.50.50.60">
    <property type="entry name" value="FAD/NAD(P)-binding domain"/>
    <property type="match status" value="1"/>
</dbReference>
<comment type="caution">
    <text evidence="10">The sequence shown here is derived from an EMBL/GenBank/DDBJ whole genome shotgun (WGS) entry which is preliminary data.</text>
</comment>
<reference evidence="10 11" key="1">
    <citation type="submission" date="2015-05" db="EMBL/GenBank/DDBJ databases">
        <title>Distinctive expansion of gene families associated with plant cell wall degradation and secondary metabolism in the genomes of grapevine trunk pathogens.</title>
        <authorList>
            <person name="Lawrence D.P."/>
            <person name="Travadon R."/>
            <person name="Rolshausen P.E."/>
            <person name="Baumgartner K."/>
        </authorList>
    </citation>
    <scope>NUCLEOTIDE SEQUENCE [LARGE SCALE GENOMIC DNA]</scope>
    <source>
        <strain evidence="10">DA912</strain>
    </source>
</reference>
<gene>
    <name evidence="10" type="ORF">UCDDA912_g10628</name>
</gene>
<dbReference type="Pfam" id="PF00732">
    <property type="entry name" value="GMC_oxred_N"/>
    <property type="match status" value="1"/>
</dbReference>
<evidence type="ECO:0000259" key="8">
    <source>
        <dbReference type="PROSITE" id="PS00623"/>
    </source>
</evidence>
<dbReference type="InterPro" id="IPR036188">
    <property type="entry name" value="FAD/NAD-bd_sf"/>
</dbReference>
<dbReference type="PANTHER" id="PTHR11552:SF201">
    <property type="entry name" value="GLUCOSE-METHANOL-CHOLINE OXIDOREDUCTASE N-TERMINAL DOMAIN-CONTAINING PROTEIN"/>
    <property type="match status" value="1"/>
</dbReference>